<dbReference type="SUPFAM" id="SSF53335">
    <property type="entry name" value="S-adenosyl-L-methionine-dependent methyltransferases"/>
    <property type="match status" value="1"/>
</dbReference>
<dbReference type="CDD" id="cd02440">
    <property type="entry name" value="AdoMet_MTases"/>
    <property type="match status" value="1"/>
</dbReference>
<dbReference type="InterPro" id="IPR013216">
    <property type="entry name" value="Methyltransf_11"/>
</dbReference>
<evidence type="ECO:0000313" key="2">
    <source>
        <dbReference type="EMBL" id="GAF01765.1"/>
    </source>
</evidence>
<dbReference type="Gene3D" id="3.40.50.150">
    <property type="entry name" value="Vaccinia Virus protein VP39"/>
    <property type="match status" value="1"/>
</dbReference>
<dbReference type="STRING" id="869213.GCA_000517085_03621"/>
<accession>W7XUQ1</accession>
<dbReference type="GO" id="GO:0008757">
    <property type="term" value="F:S-adenosylmethionine-dependent methyltransferase activity"/>
    <property type="evidence" value="ECO:0007669"/>
    <property type="project" value="InterPro"/>
</dbReference>
<organism evidence="2 3">
    <name type="scientific">Saccharicrinis fermentans DSM 9555 = JCM 21142</name>
    <dbReference type="NCBI Taxonomy" id="869213"/>
    <lineage>
        <taxon>Bacteria</taxon>
        <taxon>Pseudomonadati</taxon>
        <taxon>Bacteroidota</taxon>
        <taxon>Bacteroidia</taxon>
        <taxon>Marinilabiliales</taxon>
        <taxon>Marinilabiliaceae</taxon>
        <taxon>Saccharicrinis</taxon>
    </lineage>
</organism>
<dbReference type="eggNOG" id="COG2226">
    <property type="taxonomic scope" value="Bacteria"/>
</dbReference>
<dbReference type="RefSeq" id="WP_044212000.1">
    <property type="nucleotide sequence ID" value="NZ_BAMD01000003.1"/>
</dbReference>
<reference evidence="2 3" key="1">
    <citation type="journal article" date="2014" name="Genome Announc.">
        <title>Draft Genome Sequence of Cytophaga fermentans JCM 21142T, a Facultative Anaerobe Isolated from Marine Mud.</title>
        <authorList>
            <person name="Starns D."/>
            <person name="Oshima K."/>
            <person name="Suda W."/>
            <person name="Iino T."/>
            <person name="Yuki M."/>
            <person name="Inoue J."/>
            <person name="Kitamura K."/>
            <person name="Iida T."/>
            <person name="Darby A."/>
            <person name="Hattori M."/>
            <person name="Ohkuma M."/>
        </authorList>
    </citation>
    <scope>NUCLEOTIDE SEQUENCE [LARGE SCALE GENOMIC DNA]</scope>
    <source>
        <strain evidence="2 3">JCM 21142</strain>
    </source>
</reference>
<name>W7XUQ1_9BACT</name>
<proteinExistence type="predicted"/>
<dbReference type="PANTHER" id="PTHR43591">
    <property type="entry name" value="METHYLTRANSFERASE"/>
    <property type="match status" value="1"/>
</dbReference>
<sequence>MVNQDFKAQSYAAHEQHYKSSQKVFRRLENKESIDFWRHERMYNTLSPFIQDKKDRWLTVGDGVGTDANWLQDQSLAVVASDISDVILTKAHEKGYVKEFSKENAEHLSFDDCSFDYVFCKEAYHHFPRPYMALYEMIRVSSKAVILIEPEDIGIQMPLMIFIKNILDKISPTMINKVWKNRFSFEEVGNYVYKVSERELEKVAMGINLPCIAFKGINDYYSTSLDLSLSTSKQKILNKVKSKIKFKNLLCQLGIVPYQLKTCIIFKTTPTSQVKTSMKKQGYKFIELAKNPYLK</sequence>
<dbReference type="Pfam" id="PF08241">
    <property type="entry name" value="Methyltransf_11"/>
    <property type="match status" value="1"/>
</dbReference>
<protein>
    <recommendedName>
        <fullName evidence="1">Methyltransferase type 11 domain-containing protein</fullName>
    </recommendedName>
</protein>
<evidence type="ECO:0000259" key="1">
    <source>
        <dbReference type="Pfam" id="PF08241"/>
    </source>
</evidence>
<dbReference type="AlphaFoldDB" id="W7XUQ1"/>
<feature type="domain" description="Methyltransferase type 11" evidence="1">
    <location>
        <begin position="58"/>
        <end position="142"/>
    </location>
</feature>
<comment type="caution">
    <text evidence="2">The sequence shown here is derived from an EMBL/GenBank/DDBJ whole genome shotgun (WGS) entry which is preliminary data.</text>
</comment>
<dbReference type="InterPro" id="IPR029063">
    <property type="entry name" value="SAM-dependent_MTases_sf"/>
</dbReference>
<dbReference type="OrthoDB" id="9808140at2"/>
<dbReference type="Proteomes" id="UP000019402">
    <property type="component" value="Unassembled WGS sequence"/>
</dbReference>
<dbReference type="EMBL" id="BAMD01000003">
    <property type="protein sequence ID" value="GAF01765.1"/>
    <property type="molecule type" value="Genomic_DNA"/>
</dbReference>
<evidence type="ECO:0000313" key="3">
    <source>
        <dbReference type="Proteomes" id="UP000019402"/>
    </source>
</evidence>
<keyword evidence="3" id="KW-1185">Reference proteome</keyword>
<gene>
    <name evidence="2" type="ORF">JCM21142_381</name>
</gene>